<dbReference type="EMBL" id="FWWU01000009">
    <property type="protein sequence ID" value="SMB89264.1"/>
    <property type="molecule type" value="Genomic_DNA"/>
</dbReference>
<organism evidence="2 3">
    <name type="scientific">Deinococcus hopiensis KR-140</name>
    <dbReference type="NCBI Taxonomy" id="695939"/>
    <lineage>
        <taxon>Bacteria</taxon>
        <taxon>Thermotogati</taxon>
        <taxon>Deinococcota</taxon>
        <taxon>Deinococci</taxon>
        <taxon>Deinococcales</taxon>
        <taxon>Deinococcaceae</taxon>
        <taxon>Deinococcus</taxon>
    </lineage>
</organism>
<dbReference type="AlphaFoldDB" id="A0A1W1V8D4"/>
<evidence type="ECO:0000313" key="3">
    <source>
        <dbReference type="Proteomes" id="UP000192582"/>
    </source>
</evidence>
<keyword evidence="1" id="KW-0732">Signal</keyword>
<reference evidence="2 3" key="1">
    <citation type="submission" date="2017-04" db="EMBL/GenBank/DDBJ databases">
        <authorList>
            <person name="Afonso C.L."/>
            <person name="Miller P.J."/>
            <person name="Scott M.A."/>
            <person name="Spackman E."/>
            <person name="Goraichik I."/>
            <person name="Dimitrov K.M."/>
            <person name="Suarez D.L."/>
            <person name="Swayne D.E."/>
        </authorList>
    </citation>
    <scope>NUCLEOTIDE SEQUENCE [LARGE SCALE GENOMIC DNA]</scope>
    <source>
        <strain evidence="2 3">KR-140</strain>
    </source>
</reference>
<dbReference type="RefSeq" id="WP_170928660.1">
    <property type="nucleotide sequence ID" value="NZ_FWWU01000009.1"/>
</dbReference>
<accession>A0A1W1V8D4</accession>
<sequence>MRSLFSALLLTLLSVAGAARVILVPGQTAQLGNQTVTVLRVQDSRCPINARCIQAGELKASVLVIQGKTSRSRLLTLTLPEKPGTAWAGLRLASATEVEIGKKAPLRLTLTDEHP</sequence>
<evidence type="ECO:0000313" key="2">
    <source>
        <dbReference type="EMBL" id="SMB89264.1"/>
    </source>
</evidence>
<dbReference type="STRING" id="695939.SAMN00790413_00340"/>
<name>A0A1W1V8D4_9DEIO</name>
<feature type="chain" id="PRO_5012686979" evidence="1">
    <location>
        <begin position="19"/>
        <end position="115"/>
    </location>
</feature>
<gene>
    <name evidence="2" type="ORF">SAMN00790413_00340</name>
</gene>
<keyword evidence="3" id="KW-1185">Reference proteome</keyword>
<proteinExistence type="predicted"/>
<feature type="signal peptide" evidence="1">
    <location>
        <begin position="1"/>
        <end position="18"/>
    </location>
</feature>
<protein>
    <submittedName>
        <fullName evidence="2">Uncharacterized protein</fullName>
    </submittedName>
</protein>
<evidence type="ECO:0000256" key="1">
    <source>
        <dbReference type="SAM" id="SignalP"/>
    </source>
</evidence>
<dbReference type="Proteomes" id="UP000192582">
    <property type="component" value="Unassembled WGS sequence"/>
</dbReference>